<evidence type="ECO:0000313" key="2">
    <source>
        <dbReference type="Proteomes" id="UP001186974"/>
    </source>
</evidence>
<protein>
    <submittedName>
        <fullName evidence="1">Uncharacterized protein</fullName>
    </submittedName>
</protein>
<dbReference type="Proteomes" id="UP001186974">
    <property type="component" value="Unassembled WGS sequence"/>
</dbReference>
<reference evidence="1" key="1">
    <citation type="submission" date="2024-09" db="EMBL/GenBank/DDBJ databases">
        <title>Black Yeasts Isolated from many extreme environments.</title>
        <authorList>
            <person name="Coleine C."/>
            <person name="Stajich J.E."/>
            <person name="Selbmann L."/>
        </authorList>
    </citation>
    <scope>NUCLEOTIDE SEQUENCE</scope>
    <source>
        <strain evidence="1">CCFEE 5737</strain>
    </source>
</reference>
<name>A0ACC3D8H6_9PEZI</name>
<dbReference type="EMBL" id="JAWDJW010006838">
    <property type="protein sequence ID" value="KAK3063465.1"/>
    <property type="molecule type" value="Genomic_DNA"/>
</dbReference>
<proteinExistence type="predicted"/>
<evidence type="ECO:0000313" key="1">
    <source>
        <dbReference type="EMBL" id="KAK3063465.1"/>
    </source>
</evidence>
<sequence length="505" mass="56503">MGCTTSDQEQELHALVEMKESNPNCLLNAKTFTKAYLQRLKAFKIEVPNKATRLSKHLYEPKDDATTAKNILDLVSLVGKRLESKQKLSLAKEIKDVLKRLFHAPEIAAPVVIKEKARNKKSRDAETGDETNAMDTRSRVQSISPKVSEADHLPLSTQSPKKPESDAGKTVTANGEEDVEALERQQEQMKKQELFQMSALGKVDMYHDQDYVEDGEPSEDGSFDKPVEPSNKRMLRTYNQTGLRLFSRDVTEELEERDAESVSDGVAFEPAPETWVTDRRFMKYRSYKKITTWIDAVEAETDRPSEMATVVSLLGGMLKDENVTEDIQSPWIEAQMLDQVDIQCPKNHKIPAFLAKEAHRDAGESVSDDTGSELSDSSKDSGAEESFCGSASSGDRDEAIYHGLMDFMKSDEPEEEPYPMIEAIKSQTIAMQEARKNRIIKGLNNHLVLGNDNGSEKIGSEKMRLRRETVEGRSGERGFGGFVPAGHVKLVLPEQVVCGGKQWEV</sequence>
<gene>
    <name evidence="1" type="ORF">LTS18_000206</name>
</gene>
<comment type="caution">
    <text evidence="1">The sequence shown here is derived from an EMBL/GenBank/DDBJ whole genome shotgun (WGS) entry which is preliminary data.</text>
</comment>
<keyword evidence="2" id="KW-1185">Reference proteome</keyword>
<accession>A0ACC3D8H6</accession>
<organism evidence="1 2">
    <name type="scientific">Coniosporium uncinatum</name>
    <dbReference type="NCBI Taxonomy" id="93489"/>
    <lineage>
        <taxon>Eukaryota</taxon>
        <taxon>Fungi</taxon>
        <taxon>Dikarya</taxon>
        <taxon>Ascomycota</taxon>
        <taxon>Pezizomycotina</taxon>
        <taxon>Dothideomycetes</taxon>
        <taxon>Dothideomycetes incertae sedis</taxon>
        <taxon>Coniosporium</taxon>
    </lineage>
</organism>